<protein>
    <submittedName>
        <fullName evidence="1">Uncharacterized protein</fullName>
    </submittedName>
</protein>
<evidence type="ECO:0000313" key="1">
    <source>
        <dbReference type="EMBL" id="RAH45390.1"/>
    </source>
</evidence>
<name>A0ACD1G7Z4_9EURO</name>
<gene>
    <name evidence="1" type="ORF">BO95DRAFT_514633</name>
</gene>
<sequence>MDLTATLSEPNDVASIDHLAKTHYVAEQSLRDAHHRKGHKSASPCPDFATRWEVAQREVRARYLKRALELASSDQYKRQQVNDIEFANALYTKCYEELDPDEAGTTSSIQLDAFKIAVTKLLSSETGSRPHPVQVKEEEAPAAIREFPQTVDNPDTAMREAPSEDYNVGNAADGNIQALETAVKKGLKALAQMSEVFGASDDWDTEADWVTKIKRTISKARREKVVIGIVGSTGAGKSSLINALIDEKHILTTDCMRASTAVPVEVSYNKQASRYRAEIRFIELRHWERELNILFAELGDHSEELARGEMPKDSEAAVALDKIMAVYPTLKREHLLETSPSKLLEDRIVFDLLGQSMVIEENDSKSFSESLKSYIDSKGKKKSRSKILTKKGTSAQPIDLSDELKSADPGIGLWPLVRVVRVYVKVGALSTGAVLVDLPGVYDSNAARVAVAKEYMNCCSAHWIVAPINRAVSDKVAHDLLGKNFKIQMHMNSAFNDITFICTKTDDIVPMEVVQSLGLELPPVENVEASERFEALKIELQASRRSKKKIADDLDDIEEKIEELESELEEEGFNLDDVMLTPKKRKKARNAGSSPEELLATMTFSESIEDPDEADDDQSVLLRQLHRYKAQRRDLQKQRRLIQKRIQIYESTEFEDLRRCIEARNDFSKHEIRRDLAQTIANLDRDDEQPDGSIPQTPARNYSELERNLSVFCVSAKAYQGIRSRPEPDTRVGGFSQLEQTEIPALQRYCVALTIKSRERTAKRFLIALNSLLQSIAIWCSPTKSAAAISDQEKQEIEAGFSIALHDMTKTMNESRDGCISTIQRVKIISLLNEAWRQGNKAFSPTVASWNRPSTEGGFRYNTYQAICRRQGVFKQINMNDELAVPMLAKTSPGWRKAFARKLPEAYKTLREKLENALSRFHSETIRSTKWEVPQYTRQLLQNKLVTSHEMLRHKMDDLQEWSKTKQKEALDKFSEKIATELHKTYEACAEHRGIGTLQAVRTTMSDHAERQGEQLFRSVSNQVEQTLQAILCELKVKIERLVEKRLQDARQDYHRALIAPHLKQCSQKKARFKAQILHLVRNAEADLQLGVLLGGGGLPQSGEAPGVDKQKAAATTTESAANS</sequence>
<evidence type="ECO:0000313" key="2">
    <source>
        <dbReference type="Proteomes" id="UP000249057"/>
    </source>
</evidence>
<reference evidence="1" key="1">
    <citation type="submission" date="2018-02" db="EMBL/GenBank/DDBJ databases">
        <title>The genomes of Aspergillus section Nigri reveals drivers in fungal speciation.</title>
        <authorList>
            <consortium name="DOE Joint Genome Institute"/>
            <person name="Vesth T.C."/>
            <person name="Nybo J."/>
            <person name="Theobald S."/>
            <person name="Brandl J."/>
            <person name="Frisvad J.C."/>
            <person name="Nielsen K.F."/>
            <person name="Lyhne E.K."/>
            <person name="Kogle M.E."/>
            <person name="Kuo A."/>
            <person name="Riley R."/>
            <person name="Clum A."/>
            <person name="Nolan M."/>
            <person name="Lipzen A."/>
            <person name="Salamov A."/>
            <person name="Henrissat B."/>
            <person name="Wiebenga A."/>
            <person name="De vries R.P."/>
            <person name="Grigoriev I.V."/>
            <person name="Mortensen U.H."/>
            <person name="Andersen M.R."/>
            <person name="Baker S.E."/>
        </authorList>
    </citation>
    <scope>NUCLEOTIDE SEQUENCE</scope>
    <source>
        <strain evidence="1">CBS 621.78</strain>
    </source>
</reference>
<keyword evidence="2" id="KW-1185">Reference proteome</keyword>
<organism evidence="1 2">
    <name type="scientific">Aspergillus brunneoviolaceus CBS 621.78</name>
    <dbReference type="NCBI Taxonomy" id="1450534"/>
    <lineage>
        <taxon>Eukaryota</taxon>
        <taxon>Fungi</taxon>
        <taxon>Dikarya</taxon>
        <taxon>Ascomycota</taxon>
        <taxon>Pezizomycotina</taxon>
        <taxon>Eurotiomycetes</taxon>
        <taxon>Eurotiomycetidae</taxon>
        <taxon>Eurotiales</taxon>
        <taxon>Aspergillaceae</taxon>
        <taxon>Aspergillus</taxon>
        <taxon>Aspergillus subgen. Circumdati</taxon>
    </lineage>
</organism>
<dbReference type="EMBL" id="KZ825345">
    <property type="protein sequence ID" value="RAH45390.1"/>
    <property type="molecule type" value="Genomic_DNA"/>
</dbReference>
<accession>A0ACD1G7Z4</accession>
<dbReference type="Proteomes" id="UP000249057">
    <property type="component" value="Unassembled WGS sequence"/>
</dbReference>
<proteinExistence type="predicted"/>